<dbReference type="GO" id="GO:0005737">
    <property type="term" value="C:cytoplasm"/>
    <property type="evidence" value="ECO:0007669"/>
    <property type="project" value="TreeGrafter"/>
</dbReference>
<protein>
    <submittedName>
        <fullName evidence="6">10108_t:CDS:1</fullName>
    </submittedName>
</protein>
<dbReference type="GO" id="GO:0006535">
    <property type="term" value="P:cysteine biosynthetic process from serine"/>
    <property type="evidence" value="ECO:0007669"/>
    <property type="project" value="TreeGrafter"/>
</dbReference>
<dbReference type="SUPFAM" id="SSF53383">
    <property type="entry name" value="PLP-dependent transferases"/>
    <property type="match status" value="1"/>
</dbReference>
<feature type="transmembrane region" description="Helical" evidence="5">
    <location>
        <begin position="12"/>
        <end position="33"/>
    </location>
</feature>
<evidence type="ECO:0000313" key="6">
    <source>
        <dbReference type="EMBL" id="CAI2165191.1"/>
    </source>
</evidence>
<dbReference type="AlphaFoldDB" id="A0A9W4SE46"/>
<keyword evidence="2" id="KW-0808">Transferase</keyword>
<comment type="cofactor">
    <cofactor evidence="1 4">
        <name>pyridoxal 5'-phosphate</name>
        <dbReference type="ChEBI" id="CHEBI:597326"/>
    </cofactor>
</comment>
<sequence length="161" mass="18225">MAALEGGNRRFFYTFSPGIAAQFVAIIILCVTLPRLGINVKFIEGDDPEGFIKLIDEKTKAIYLESMGNPKFIIPDFEVICKVAHDENTGISWKNLLEQIWVWLKARAEILRDVGPCQNPFGSFLLLQGLEALSLRVHRQTENTLELARWLGSRDDVLYVS</sequence>
<dbReference type="GO" id="GO:0030170">
    <property type="term" value="F:pyridoxal phosphate binding"/>
    <property type="evidence" value="ECO:0007669"/>
    <property type="project" value="InterPro"/>
</dbReference>
<reference evidence="6" key="1">
    <citation type="submission" date="2022-08" db="EMBL/GenBank/DDBJ databases">
        <authorList>
            <person name="Kallberg Y."/>
            <person name="Tangrot J."/>
            <person name="Rosling A."/>
        </authorList>
    </citation>
    <scope>NUCLEOTIDE SEQUENCE</scope>
    <source>
        <strain evidence="6">Wild A</strain>
    </source>
</reference>
<evidence type="ECO:0000256" key="2">
    <source>
        <dbReference type="ARBA" id="ARBA00022679"/>
    </source>
</evidence>
<comment type="similarity">
    <text evidence="4">Belongs to the trans-sulfuration enzymes family.</text>
</comment>
<keyword evidence="5" id="KW-1133">Transmembrane helix</keyword>
<dbReference type="Gene3D" id="3.40.640.10">
    <property type="entry name" value="Type I PLP-dependent aspartate aminotransferase-like (Major domain)"/>
    <property type="match status" value="1"/>
</dbReference>
<keyword evidence="5" id="KW-0812">Transmembrane</keyword>
<dbReference type="GO" id="GO:0004124">
    <property type="term" value="F:cysteine synthase activity"/>
    <property type="evidence" value="ECO:0007669"/>
    <property type="project" value="TreeGrafter"/>
</dbReference>
<name>A0A9W4SE46_9GLOM</name>
<dbReference type="OrthoDB" id="3512640at2759"/>
<evidence type="ECO:0000256" key="3">
    <source>
        <dbReference type="ARBA" id="ARBA00022898"/>
    </source>
</evidence>
<proteinExistence type="inferred from homology"/>
<accession>A0A9W4SE46</accession>
<evidence type="ECO:0000256" key="1">
    <source>
        <dbReference type="ARBA" id="ARBA00001933"/>
    </source>
</evidence>
<dbReference type="InterPro" id="IPR015424">
    <property type="entry name" value="PyrdxlP-dep_Trfase"/>
</dbReference>
<dbReference type="PANTHER" id="PTHR43797:SF2">
    <property type="entry name" value="HOMOCYSTEINE_CYSTEINE SYNTHASE"/>
    <property type="match status" value="1"/>
</dbReference>
<dbReference type="EMBL" id="CAMKVN010000204">
    <property type="protein sequence ID" value="CAI2165191.1"/>
    <property type="molecule type" value="Genomic_DNA"/>
</dbReference>
<gene>
    <name evidence="6" type="ORF">FWILDA_LOCUS1947</name>
</gene>
<dbReference type="Pfam" id="PF01053">
    <property type="entry name" value="Cys_Met_Meta_PP"/>
    <property type="match status" value="2"/>
</dbReference>
<keyword evidence="7" id="KW-1185">Reference proteome</keyword>
<comment type="caution">
    <text evidence="6">The sequence shown here is derived from an EMBL/GenBank/DDBJ whole genome shotgun (WGS) entry which is preliminary data.</text>
</comment>
<dbReference type="GO" id="GO:0019346">
    <property type="term" value="P:transsulfuration"/>
    <property type="evidence" value="ECO:0007669"/>
    <property type="project" value="InterPro"/>
</dbReference>
<keyword evidence="5" id="KW-0472">Membrane</keyword>
<dbReference type="InterPro" id="IPR006235">
    <property type="entry name" value="OAc-hSer/O-AcSer_sulfhydrylase"/>
</dbReference>
<keyword evidence="3 4" id="KW-0663">Pyridoxal phosphate</keyword>
<dbReference type="InterPro" id="IPR000277">
    <property type="entry name" value="Cys/Met-Metab_PyrdxlP-dep_enz"/>
</dbReference>
<evidence type="ECO:0000256" key="5">
    <source>
        <dbReference type="SAM" id="Phobius"/>
    </source>
</evidence>
<dbReference type="PANTHER" id="PTHR43797">
    <property type="entry name" value="HOMOCYSTEINE/CYSTEINE SYNTHASE"/>
    <property type="match status" value="1"/>
</dbReference>
<dbReference type="GO" id="GO:0003961">
    <property type="term" value="F:O-acetylhomoserine aminocarboxypropyltransferase activity"/>
    <property type="evidence" value="ECO:0007669"/>
    <property type="project" value="TreeGrafter"/>
</dbReference>
<dbReference type="InterPro" id="IPR015421">
    <property type="entry name" value="PyrdxlP-dep_Trfase_major"/>
</dbReference>
<evidence type="ECO:0000256" key="4">
    <source>
        <dbReference type="RuleBase" id="RU362118"/>
    </source>
</evidence>
<evidence type="ECO:0000313" key="7">
    <source>
        <dbReference type="Proteomes" id="UP001153678"/>
    </source>
</evidence>
<organism evidence="6 7">
    <name type="scientific">Funneliformis geosporum</name>
    <dbReference type="NCBI Taxonomy" id="1117311"/>
    <lineage>
        <taxon>Eukaryota</taxon>
        <taxon>Fungi</taxon>
        <taxon>Fungi incertae sedis</taxon>
        <taxon>Mucoromycota</taxon>
        <taxon>Glomeromycotina</taxon>
        <taxon>Glomeromycetes</taxon>
        <taxon>Glomerales</taxon>
        <taxon>Glomeraceae</taxon>
        <taxon>Funneliformis</taxon>
    </lineage>
</organism>
<dbReference type="GO" id="GO:0071269">
    <property type="term" value="P:L-homocysteine biosynthetic process"/>
    <property type="evidence" value="ECO:0007669"/>
    <property type="project" value="TreeGrafter"/>
</dbReference>
<dbReference type="Proteomes" id="UP001153678">
    <property type="component" value="Unassembled WGS sequence"/>
</dbReference>